<evidence type="ECO:0000313" key="4">
    <source>
        <dbReference type="EMBL" id="KAJ6778250.1"/>
    </source>
</evidence>
<protein>
    <submittedName>
        <fullName evidence="4">SECRETED PROTEIN-RELATED</fullName>
    </submittedName>
</protein>
<name>A0A9Q0X2V4_9ROSI</name>
<keyword evidence="1" id="KW-0732">Signal</keyword>
<feature type="domain" description="Galactose oxidase-like Early set" evidence="3">
    <location>
        <begin position="111"/>
        <end position="212"/>
    </location>
</feature>
<dbReference type="Gene3D" id="2.130.10.80">
    <property type="entry name" value="Galactose oxidase/kelch, beta-propeller"/>
    <property type="match status" value="1"/>
</dbReference>
<feature type="domain" description="Glyoxal oxidase N-terminal" evidence="2">
    <location>
        <begin position="1"/>
        <end position="102"/>
    </location>
</feature>
<comment type="caution">
    <text evidence="4">The sequence shown here is derived from an EMBL/GenBank/DDBJ whole genome shotgun (WGS) entry which is preliminary data.</text>
</comment>
<evidence type="ECO:0000256" key="1">
    <source>
        <dbReference type="ARBA" id="ARBA00022729"/>
    </source>
</evidence>
<reference evidence="4" key="1">
    <citation type="submission" date="2022-11" db="EMBL/GenBank/DDBJ databases">
        <authorList>
            <person name="Hyden B.L."/>
            <person name="Feng K."/>
            <person name="Yates T."/>
            <person name="Jawdy S."/>
            <person name="Smart L.B."/>
            <person name="Muchero W."/>
        </authorList>
    </citation>
    <scope>NUCLEOTIDE SEQUENCE</scope>
    <source>
        <tissue evidence="4">Shoot tip</tissue>
    </source>
</reference>
<organism evidence="4 5">
    <name type="scientific">Salix koriyanagi</name>
    <dbReference type="NCBI Taxonomy" id="2511006"/>
    <lineage>
        <taxon>Eukaryota</taxon>
        <taxon>Viridiplantae</taxon>
        <taxon>Streptophyta</taxon>
        <taxon>Embryophyta</taxon>
        <taxon>Tracheophyta</taxon>
        <taxon>Spermatophyta</taxon>
        <taxon>Magnoliopsida</taxon>
        <taxon>eudicotyledons</taxon>
        <taxon>Gunneridae</taxon>
        <taxon>Pentapetalae</taxon>
        <taxon>rosids</taxon>
        <taxon>fabids</taxon>
        <taxon>Malpighiales</taxon>
        <taxon>Salicaceae</taxon>
        <taxon>Saliceae</taxon>
        <taxon>Salix</taxon>
    </lineage>
</organism>
<keyword evidence="5" id="KW-1185">Reference proteome</keyword>
<dbReference type="PANTHER" id="PTHR32208">
    <property type="entry name" value="SECRETED PROTEIN-RELATED"/>
    <property type="match status" value="1"/>
</dbReference>
<evidence type="ECO:0000259" key="3">
    <source>
        <dbReference type="Pfam" id="PF09118"/>
    </source>
</evidence>
<accession>A0A9Q0X2V4</accession>
<dbReference type="InterPro" id="IPR037293">
    <property type="entry name" value="Gal_Oxidase_central_sf"/>
</dbReference>
<dbReference type="InterPro" id="IPR011043">
    <property type="entry name" value="Gal_Oxase/kelch_b-propeller"/>
</dbReference>
<evidence type="ECO:0000313" key="5">
    <source>
        <dbReference type="Proteomes" id="UP001151752"/>
    </source>
</evidence>
<dbReference type="InterPro" id="IPR014756">
    <property type="entry name" value="Ig_E-set"/>
</dbReference>
<evidence type="ECO:0000259" key="2">
    <source>
        <dbReference type="Pfam" id="PF07250"/>
    </source>
</evidence>
<dbReference type="SUPFAM" id="SSF81296">
    <property type="entry name" value="E set domains"/>
    <property type="match status" value="1"/>
</dbReference>
<dbReference type="PANTHER" id="PTHR32208:SF21">
    <property type="entry name" value="LOW QUALITY PROTEIN: ALDEHYDE OXIDASE GLOX-LIKE"/>
    <property type="match status" value="1"/>
</dbReference>
<dbReference type="Pfam" id="PF09118">
    <property type="entry name" value="GO-like_E_set"/>
    <property type="match status" value="1"/>
</dbReference>
<dbReference type="EMBL" id="JAPFFM010000001">
    <property type="protein sequence ID" value="KAJ6778250.1"/>
    <property type="molecule type" value="Genomic_DNA"/>
</dbReference>
<dbReference type="Pfam" id="PF07250">
    <property type="entry name" value="Glyoxal_oxid_N"/>
    <property type="match status" value="1"/>
</dbReference>
<dbReference type="Proteomes" id="UP001151752">
    <property type="component" value="Chromosome 16"/>
</dbReference>
<dbReference type="CDD" id="cd02851">
    <property type="entry name" value="E_set_GO_C"/>
    <property type="match status" value="1"/>
</dbReference>
<dbReference type="InterPro" id="IPR015202">
    <property type="entry name" value="GO-like_E_set"/>
</dbReference>
<dbReference type="InterPro" id="IPR013783">
    <property type="entry name" value="Ig-like_fold"/>
</dbReference>
<dbReference type="SUPFAM" id="SSF50965">
    <property type="entry name" value="Galactose oxidase, central domain"/>
    <property type="match status" value="1"/>
</dbReference>
<sequence length="215" mass="23252">MGDMVMLPTGDVLVINGAQAGTQGFEMASNPCLYPLLYRPDQPVGLRFMTLNPGTVPRLYHSTANLLPDGRVMVAGSNPHHIYNFKAEFPTELRIEAFSPEYLSPDRANIRPVIEEIPDTVSFGEAFNVLVSVTLPVVGLVEVNFASAPFATHSFSQGQRLVKLTVTPSVPVSGNLYKVECKAPPNGAVAPPGYYMVFAVNQGVPSVARWVHLVA</sequence>
<dbReference type="InterPro" id="IPR009880">
    <property type="entry name" value="Glyoxal_oxidase_N"/>
</dbReference>
<dbReference type="Gene3D" id="2.60.40.10">
    <property type="entry name" value="Immunoglobulins"/>
    <property type="match status" value="1"/>
</dbReference>
<proteinExistence type="predicted"/>
<reference evidence="4" key="2">
    <citation type="journal article" date="2023" name="Int. J. Mol. Sci.">
        <title>De Novo Assembly and Annotation of 11 Diverse Shrub Willow (Salix) Genomes Reveals Novel Gene Organization in Sex-Linked Regions.</title>
        <authorList>
            <person name="Hyden B."/>
            <person name="Feng K."/>
            <person name="Yates T.B."/>
            <person name="Jawdy S."/>
            <person name="Cereghino C."/>
            <person name="Smart L.B."/>
            <person name="Muchero W."/>
        </authorList>
    </citation>
    <scope>NUCLEOTIDE SEQUENCE</scope>
    <source>
        <tissue evidence="4">Shoot tip</tissue>
    </source>
</reference>
<dbReference type="AlphaFoldDB" id="A0A9Q0X2V4"/>
<gene>
    <name evidence="4" type="ORF">OIU74_002105</name>
</gene>